<keyword evidence="9" id="KW-0472">Membrane</keyword>
<dbReference type="Pfam" id="PF00071">
    <property type="entry name" value="Ras"/>
    <property type="match status" value="1"/>
</dbReference>
<evidence type="ECO:0000256" key="11">
    <source>
        <dbReference type="ARBA" id="ARBA00023289"/>
    </source>
</evidence>
<dbReference type="PROSITE" id="PS51421">
    <property type="entry name" value="RAS"/>
    <property type="match status" value="1"/>
</dbReference>
<comment type="similarity">
    <text evidence="2">Belongs to the small GTPase superfamily. Ras family.</text>
</comment>
<dbReference type="PRINTS" id="PR00449">
    <property type="entry name" value="RASTRNSFRMNG"/>
</dbReference>
<dbReference type="AlphaFoldDB" id="A0A9P8HS91"/>
<dbReference type="PANTHER" id="PTHR24070">
    <property type="entry name" value="RAS, DI-RAS, AND RHEB FAMILY MEMBERS OF SMALL GTPASE SUPERFAMILY"/>
    <property type="match status" value="1"/>
</dbReference>
<keyword evidence="6" id="KW-0547">Nucleotide-binding</keyword>
<organism evidence="15 16">
    <name type="scientific">Trichoderma semiorbis</name>
    <dbReference type="NCBI Taxonomy" id="1491008"/>
    <lineage>
        <taxon>Eukaryota</taxon>
        <taxon>Fungi</taxon>
        <taxon>Dikarya</taxon>
        <taxon>Ascomycota</taxon>
        <taxon>Pezizomycotina</taxon>
        <taxon>Sordariomycetes</taxon>
        <taxon>Hypocreomycetidae</taxon>
        <taxon>Hypocreales</taxon>
        <taxon>Hypocreaceae</taxon>
        <taxon>Trichoderma</taxon>
    </lineage>
</organism>
<dbReference type="GO" id="GO:0007165">
    <property type="term" value="P:signal transduction"/>
    <property type="evidence" value="ECO:0007669"/>
    <property type="project" value="InterPro"/>
</dbReference>
<dbReference type="InterPro" id="IPR020849">
    <property type="entry name" value="Small_GTPase_Ras-type"/>
</dbReference>
<evidence type="ECO:0000256" key="14">
    <source>
        <dbReference type="SAM" id="MobiDB-lite"/>
    </source>
</evidence>
<dbReference type="Gene3D" id="3.40.50.300">
    <property type="entry name" value="P-loop containing nucleotide triphosphate hydrolases"/>
    <property type="match status" value="1"/>
</dbReference>
<evidence type="ECO:0000256" key="6">
    <source>
        <dbReference type="ARBA" id="ARBA00022741"/>
    </source>
</evidence>
<evidence type="ECO:0000256" key="4">
    <source>
        <dbReference type="ARBA" id="ARBA00022475"/>
    </source>
</evidence>
<gene>
    <name evidence="15" type="ORF">TsFJ059_000447</name>
</gene>
<comment type="caution">
    <text evidence="15">The sequence shown here is derived from an EMBL/GenBank/DDBJ whole genome shotgun (WGS) entry which is preliminary data.</text>
</comment>
<sequence>MTWPVYLPKKKVSGKNFDSSLLFESSALVLVLLRVPSRLKADQITPKALVSTRRLKRLDGFDTQQYDTARHGATLHSTPQTLHTPHLSFQSASPIFHPPHNLHLHLLDPTNRILPPRRYSPSSYFSTPKGTHTSCYQSKPLPTFERFHWPAFYTPELAASAATRDEQSRNLSQWRLRVSQRIAGSALEALYSSAALRHISPFAMAPRSPYSSSSRELHVVVLGAGGVGKSCLTAQFVHNEWIESYDPTIEDSYRTQVQVDGRQVILEILDTAGTEQFVAMRDLYMKTGQGFLLVFSITSASSLNELEGLREEILRIKDDDNVPMVIVGNKADLEEGRAIPRAKGFAISQKWGAPYYEASARTRTNVDEVFIDLCRQMLRKEDDTTDPDDSSRIDALKASNNKRRRRSKFRDSTHPRCVIL</sequence>
<keyword evidence="4" id="KW-1003">Cell membrane</keyword>
<dbReference type="NCBIfam" id="TIGR00231">
    <property type="entry name" value="small_GTP"/>
    <property type="match status" value="1"/>
</dbReference>
<evidence type="ECO:0000256" key="13">
    <source>
        <dbReference type="ARBA" id="ARBA00072720"/>
    </source>
</evidence>
<evidence type="ECO:0000256" key="5">
    <source>
        <dbReference type="ARBA" id="ARBA00022481"/>
    </source>
</evidence>
<evidence type="ECO:0000313" key="15">
    <source>
        <dbReference type="EMBL" id="KAH0531641.1"/>
    </source>
</evidence>
<dbReference type="SMART" id="SM00174">
    <property type="entry name" value="RHO"/>
    <property type="match status" value="1"/>
</dbReference>
<evidence type="ECO:0000256" key="3">
    <source>
        <dbReference type="ARBA" id="ARBA00011984"/>
    </source>
</evidence>
<keyword evidence="7" id="KW-0378">Hydrolase</keyword>
<dbReference type="PROSITE" id="PS51420">
    <property type="entry name" value="RHO"/>
    <property type="match status" value="1"/>
</dbReference>
<dbReference type="InterPro" id="IPR027417">
    <property type="entry name" value="P-loop_NTPase"/>
</dbReference>
<proteinExistence type="inferred from homology"/>
<dbReference type="SUPFAM" id="SSF52540">
    <property type="entry name" value="P-loop containing nucleoside triphosphate hydrolases"/>
    <property type="match status" value="1"/>
</dbReference>
<dbReference type="GO" id="GO:0005525">
    <property type="term" value="F:GTP binding"/>
    <property type="evidence" value="ECO:0007669"/>
    <property type="project" value="UniProtKB-KW"/>
</dbReference>
<dbReference type="SMART" id="SM00176">
    <property type="entry name" value="RAN"/>
    <property type="match status" value="1"/>
</dbReference>
<dbReference type="Proteomes" id="UP000826573">
    <property type="component" value="Unassembled WGS sequence"/>
</dbReference>
<comment type="catalytic activity">
    <reaction evidence="12">
        <text>GTP + H2O = GDP + phosphate + H(+)</text>
        <dbReference type="Rhea" id="RHEA:19669"/>
        <dbReference type="ChEBI" id="CHEBI:15377"/>
        <dbReference type="ChEBI" id="CHEBI:15378"/>
        <dbReference type="ChEBI" id="CHEBI:37565"/>
        <dbReference type="ChEBI" id="CHEBI:43474"/>
        <dbReference type="ChEBI" id="CHEBI:58189"/>
        <dbReference type="EC" id="3.6.5.2"/>
    </reaction>
</comment>
<keyword evidence="8" id="KW-0342">GTP-binding</keyword>
<dbReference type="GO" id="GO:2000114">
    <property type="term" value="P:regulation of establishment of cell polarity"/>
    <property type="evidence" value="ECO:0007669"/>
    <property type="project" value="UniProtKB-ARBA"/>
</dbReference>
<dbReference type="SMART" id="SM00173">
    <property type="entry name" value="RAS"/>
    <property type="match status" value="1"/>
</dbReference>
<dbReference type="GO" id="GO:0003925">
    <property type="term" value="F:G protein activity"/>
    <property type="evidence" value="ECO:0007669"/>
    <property type="project" value="UniProtKB-EC"/>
</dbReference>
<evidence type="ECO:0000256" key="2">
    <source>
        <dbReference type="ARBA" id="ARBA00008344"/>
    </source>
</evidence>
<accession>A0A9P8HS91</accession>
<name>A0A9P8HS91_9HYPO</name>
<dbReference type="PROSITE" id="PS51419">
    <property type="entry name" value="RAB"/>
    <property type="match status" value="1"/>
</dbReference>
<dbReference type="EMBL" id="JAIMJC010000001">
    <property type="protein sequence ID" value="KAH0531641.1"/>
    <property type="molecule type" value="Genomic_DNA"/>
</dbReference>
<feature type="region of interest" description="Disordered" evidence="14">
    <location>
        <begin position="381"/>
        <end position="414"/>
    </location>
</feature>
<protein>
    <recommendedName>
        <fullName evidence="13">Ras-related protein RSR1</fullName>
        <ecNumber evidence="3">3.6.5.2</ecNumber>
    </recommendedName>
</protein>
<keyword evidence="16" id="KW-1185">Reference proteome</keyword>
<keyword evidence="11" id="KW-0636">Prenylation</keyword>
<dbReference type="FunFam" id="3.40.50.300:FF:000631">
    <property type="entry name" value="Ras small monomeric GTPase"/>
    <property type="match status" value="1"/>
</dbReference>
<evidence type="ECO:0000256" key="8">
    <source>
        <dbReference type="ARBA" id="ARBA00023134"/>
    </source>
</evidence>
<reference evidence="15 16" key="1">
    <citation type="submission" date="2021-08" db="EMBL/GenBank/DDBJ databases">
        <title>The highly contiguous genome resource for Trichoderma semiorbis FJ059, a fungal antagonistic to plant pathogens.</title>
        <authorList>
            <person name="Liu T."/>
        </authorList>
    </citation>
    <scope>NUCLEOTIDE SEQUENCE [LARGE SCALE GENOMIC DNA]</scope>
    <source>
        <strain evidence="15 16">FJ059</strain>
    </source>
</reference>
<keyword evidence="10" id="KW-0449">Lipoprotein</keyword>
<dbReference type="EC" id="3.6.5.2" evidence="3"/>
<dbReference type="InterPro" id="IPR001806">
    <property type="entry name" value="Small_GTPase"/>
</dbReference>
<dbReference type="InterPro" id="IPR005225">
    <property type="entry name" value="Small_GTP-bd"/>
</dbReference>
<evidence type="ECO:0000256" key="12">
    <source>
        <dbReference type="ARBA" id="ARBA00048098"/>
    </source>
</evidence>
<evidence type="ECO:0000256" key="7">
    <source>
        <dbReference type="ARBA" id="ARBA00022801"/>
    </source>
</evidence>
<dbReference type="GO" id="GO:0005886">
    <property type="term" value="C:plasma membrane"/>
    <property type="evidence" value="ECO:0007669"/>
    <property type="project" value="UniProtKB-SubCell"/>
</dbReference>
<evidence type="ECO:0000256" key="1">
    <source>
        <dbReference type="ARBA" id="ARBA00004342"/>
    </source>
</evidence>
<evidence type="ECO:0000313" key="16">
    <source>
        <dbReference type="Proteomes" id="UP000826573"/>
    </source>
</evidence>
<keyword evidence="5" id="KW-0488">Methylation</keyword>
<evidence type="ECO:0000256" key="9">
    <source>
        <dbReference type="ARBA" id="ARBA00023136"/>
    </source>
</evidence>
<dbReference type="SMART" id="SM00175">
    <property type="entry name" value="RAB"/>
    <property type="match status" value="1"/>
</dbReference>
<evidence type="ECO:0000256" key="10">
    <source>
        <dbReference type="ARBA" id="ARBA00023288"/>
    </source>
</evidence>
<comment type="subcellular location">
    <subcellularLocation>
        <location evidence="1">Cell membrane</location>
        <topology evidence="1">Lipid-anchor</topology>
        <orientation evidence="1">Cytoplasmic side</orientation>
    </subcellularLocation>
</comment>